<gene>
    <name evidence="1" type="ORF">UVI_02017620</name>
</gene>
<organism evidence="1 2">
    <name type="scientific">Ustilaginoidea virens</name>
    <name type="common">Rice false smut fungus</name>
    <name type="synonym">Villosiclava virens</name>
    <dbReference type="NCBI Taxonomy" id="1159556"/>
    <lineage>
        <taxon>Eukaryota</taxon>
        <taxon>Fungi</taxon>
        <taxon>Dikarya</taxon>
        <taxon>Ascomycota</taxon>
        <taxon>Pezizomycotina</taxon>
        <taxon>Sordariomycetes</taxon>
        <taxon>Hypocreomycetidae</taxon>
        <taxon>Hypocreales</taxon>
        <taxon>Clavicipitaceae</taxon>
        <taxon>Ustilaginoidea</taxon>
    </lineage>
</organism>
<evidence type="ECO:0000313" key="1">
    <source>
        <dbReference type="EMBL" id="GAO13655.1"/>
    </source>
</evidence>
<evidence type="ECO:0000313" key="2">
    <source>
        <dbReference type="Proteomes" id="UP000054053"/>
    </source>
</evidence>
<proteinExistence type="predicted"/>
<comment type="caution">
    <text evidence="1">The sequence shown here is derived from an EMBL/GenBank/DDBJ whole genome shotgun (WGS) entry which is preliminary data.</text>
</comment>
<accession>A0A1B5KUP2</accession>
<protein>
    <submittedName>
        <fullName evidence="1">Uncharacterized protein</fullName>
    </submittedName>
</protein>
<dbReference type="Proteomes" id="UP000054053">
    <property type="component" value="Unassembled WGS sequence"/>
</dbReference>
<dbReference type="AlphaFoldDB" id="A0A1B5KUP2"/>
<name>A0A1B5KUP2_USTVR</name>
<dbReference type="EMBL" id="BBTG02000007">
    <property type="protein sequence ID" value="GAO13655.1"/>
    <property type="molecule type" value="Genomic_DNA"/>
</dbReference>
<reference evidence="2" key="1">
    <citation type="journal article" date="2016" name="Genome Announc.">
        <title>Genome sequence of Ustilaginoidea virens IPU010, a rice pathogenic fungus causing false smut.</title>
        <authorList>
            <person name="Kumagai T."/>
            <person name="Ishii T."/>
            <person name="Terai G."/>
            <person name="Umemura M."/>
            <person name="Machida M."/>
            <person name="Asai K."/>
        </authorList>
    </citation>
    <scope>NUCLEOTIDE SEQUENCE [LARGE SCALE GENOMIC DNA]</scope>
    <source>
        <strain evidence="2">IPU010</strain>
    </source>
</reference>
<sequence length="123" mass="13697">MECLDSQVVVVLFNSPSLETRGELVWIDAGGSRSGSRFARTLQTPENSLQPSMAAMASPPMTAGRLVGRWRSKLEDCHPDEADRFHGWTSTMALATPEPRLYRLYPTSANKRDNQVDLAYLGR</sequence>